<dbReference type="InterPro" id="IPR050832">
    <property type="entry name" value="Bact_Acetyltransf"/>
</dbReference>
<dbReference type="RefSeq" id="WP_109324922.1">
    <property type="nucleotide sequence ID" value="NZ_CP029352.1"/>
</dbReference>
<evidence type="ECO:0000256" key="2">
    <source>
        <dbReference type="ARBA" id="ARBA00023315"/>
    </source>
</evidence>
<dbReference type="InterPro" id="IPR016181">
    <property type="entry name" value="Acyl_CoA_acyltransferase"/>
</dbReference>
<dbReference type="PANTHER" id="PTHR43877:SF1">
    <property type="entry name" value="ACETYLTRANSFERASE"/>
    <property type="match status" value="1"/>
</dbReference>
<dbReference type="SUPFAM" id="SSF55729">
    <property type="entry name" value="Acyl-CoA N-acyltransferases (Nat)"/>
    <property type="match status" value="1"/>
</dbReference>
<dbReference type="Gene3D" id="3.40.630.30">
    <property type="match status" value="1"/>
</dbReference>
<dbReference type="GO" id="GO:0016747">
    <property type="term" value="F:acyltransferase activity, transferring groups other than amino-acyl groups"/>
    <property type="evidence" value="ECO:0007669"/>
    <property type="project" value="InterPro"/>
</dbReference>
<dbReference type="Pfam" id="PF00583">
    <property type="entry name" value="Acetyltransf_1"/>
    <property type="match status" value="1"/>
</dbReference>
<dbReference type="EMBL" id="CP029352">
    <property type="protein sequence ID" value="AWK85588.1"/>
    <property type="molecule type" value="Genomic_DNA"/>
</dbReference>
<dbReference type="AlphaFoldDB" id="A0A2S2CM47"/>
<dbReference type="PANTHER" id="PTHR43877">
    <property type="entry name" value="AMINOALKYLPHOSPHONATE N-ACETYLTRANSFERASE-RELATED-RELATED"/>
    <property type="match status" value="1"/>
</dbReference>
<evidence type="ECO:0000259" key="3">
    <source>
        <dbReference type="PROSITE" id="PS51186"/>
    </source>
</evidence>
<gene>
    <name evidence="4" type="ORF">DEW08_04885</name>
</gene>
<name>A0A2S2CM47_9PROT</name>
<sequence length="195" mass="21186">MAGVAANRQIDHIDTPAGGSLDRGTIVLPVTIRTASADDLPRLEWFGLHTPHRGIIAHAYGMQQSGAGAMLVAEVSGFPAGQVCVDFARKRHQGRATLWALRVFEPFRGQGLGARLVTAAERVAVARGFRHTELGVDRDNGRVLPFYERLGYEACGTESGQYSYRTPDGVLVRVPIDQWLLHKMLGTAPSRLAAE</sequence>
<dbReference type="InterPro" id="IPR000182">
    <property type="entry name" value="GNAT_dom"/>
</dbReference>
<organism evidence="4 5">
    <name type="scientific">Azospirillum thermophilum</name>
    <dbReference type="NCBI Taxonomy" id="2202148"/>
    <lineage>
        <taxon>Bacteria</taxon>
        <taxon>Pseudomonadati</taxon>
        <taxon>Pseudomonadota</taxon>
        <taxon>Alphaproteobacteria</taxon>
        <taxon>Rhodospirillales</taxon>
        <taxon>Azospirillaceae</taxon>
        <taxon>Azospirillum</taxon>
    </lineage>
</organism>
<dbReference type="PROSITE" id="PS51186">
    <property type="entry name" value="GNAT"/>
    <property type="match status" value="1"/>
</dbReference>
<evidence type="ECO:0000256" key="1">
    <source>
        <dbReference type="ARBA" id="ARBA00022679"/>
    </source>
</evidence>
<keyword evidence="2" id="KW-0012">Acyltransferase</keyword>
<keyword evidence="1 4" id="KW-0808">Transferase</keyword>
<keyword evidence="5" id="KW-1185">Reference proteome</keyword>
<reference evidence="5" key="1">
    <citation type="submission" date="2018-05" db="EMBL/GenBank/DDBJ databases">
        <title>Azospirillum thermophila sp. nov., a novel isolated from hot spring.</title>
        <authorList>
            <person name="Zhao Z."/>
        </authorList>
    </citation>
    <scope>NUCLEOTIDE SEQUENCE [LARGE SCALE GENOMIC DNA]</scope>
    <source>
        <strain evidence="5">CFH 70021</strain>
    </source>
</reference>
<dbReference type="OrthoDB" id="9799154at2"/>
<evidence type="ECO:0000313" key="4">
    <source>
        <dbReference type="EMBL" id="AWK85588.1"/>
    </source>
</evidence>
<dbReference type="CDD" id="cd04301">
    <property type="entry name" value="NAT_SF"/>
    <property type="match status" value="1"/>
</dbReference>
<protein>
    <submittedName>
        <fullName evidence="4">N-acetyltransferase</fullName>
    </submittedName>
</protein>
<feature type="domain" description="N-acetyltransferase" evidence="3">
    <location>
        <begin position="30"/>
        <end position="177"/>
    </location>
</feature>
<dbReference type="KEGG" id="azz:DEW08_04885"/>
<proteinExistence type="predicted"/>
<evidence type="ECO:0000313" key="5">
    <source>
        <dbReference type="Proteomes" id="UP000245629"/>
    </source>
</evidence>
<dbReference type="Proteomes" id="UP000245629">
    <property type="component" value="Chromosome 1"/>
</dbReference>
<accession>A0A2S2CM47</accession>